<reference evidence="1 2" key="1">
    <citation type="submission" date="2020-01" db="EMBL/GenBank/DDBJ databases">
        <title>Investigation of new actinobacteria for the biodesulphurisation of diesel fuel.</title>
        <authorList>
            <person name="Athi Narayanan S.M."/>
        </authorList>
    </citation>
    <scope>NUCLEOTIDE SEQUENCE [LARGE SCALE GENOMIC DNA]</scope>
    <source>
        <strain evidence="1 2">213E</strain>
    </source>
</reference>
<dbReference type="RefSeq" id="WP_059036839.1">
    <property type="nucleotide sequence ID" value="NZ_JAADZU010000014.1"/>
</dbReference>
<proteinExistence type="predicted"/>
<dbReference type="EMBL" id="JAADZU010000014">
    <property type="protein sequence ID" value="NDK89222.1"/>
    <property type="molecule type" value="Genomic_DNA"/>
</dbReference>
<protein>
    <recommendedName>
        <fullName evidence="3">Type IV toxin-antitoxin system AbiEi family antitoxin domain-containing protein</fullName>
    </recommendedName>
</protein>
<dbReference type="AlphaFoldDB" id="A0A7K3LLT9"/>
<name>A0A7K3LLT9_9ACTN</name>
<accession>A0A7K3LLT9</accession>
<evidence type="ECO:0000313" key="1">
    <source>
        <dbReference type="EMBL" id="NDK89222.1"/>
    </source>
</evidence>
<sequence length="304" mass="33792">MDQSTEITRRAEVLGRVATDRVLQAVVRDGERVRLWPGTFMDWPDHDALSTTERYRITAIESARKGGPNRTLSHVSALAVHHVPMLRPDLRRVHYIASAPTRHTARVSRHNGILLDDEREQVEGVWVTTRERALCDAARLGTFEQAVAMLDAGLRAGADPVLIDATIERLRGHVGVERLRYANGFADARSESVGESFSRALMAGMSDVPTPELQVEIRDAAGRSIGRVDFLIGGVLVGEFDGKVKYSGTLGDDPPSEVVVKEKIREDALRAEGYVVIRWTWEDLLDPRRFRAVLRKGMRAAGLL</sequence>
<keyword evidence="2" id="KW-1185">Reference proteome</keyword>
<evidence type="ECO:0008006" key="3">
    <source>
        <dbReference type="Google" id="ProtNLM"/>
    </source>
</evidence>
<organism evidence="1 2">
    <name type="scientific">Gordonia desulfuricans</name>
    <dbReference type="NCBI Taxonomy" id="89051"/>
    <lineage>
        <taxon>Bacteria</taxon>
        <taxon>Bacillati</taxon>
        <taxon>Actinomycetota</taxon>
        <taxon>Actinomycetes</taxon>
        <taxon>Mycobacteriales</taxon>
        <taxon>Gordoniaceae</taxon>
        <taxon>Gordonia</taxon>
    </lineage>
</organism>
<dbReference type="Proteomes" id="UP000466307">
    <property type="component" value="Unassembled WGS sequence"/>
</dbReference>
<comment type="caution">
    <text evidence="1">The sequence shown here is derived from an EMBL/GenBank/DDBJ whole genome shotgun (WGS) entry which is preliminary data.</text>
</comment>
<evidence type="ECO:0000313" key="2">
    <source>
        <dbReference type="Proteomes" id="UP000466307"/>
    </source>
</evidence>
<gene>
    <name evidence="1" type="ORF">GYA93_06440</name>
</gene>